<gene>
    <name evidence="1" type="ORF">E3J95_03425</name>
</gene>
<proteinExistence type="predicted"/>
<protein>
    <submittedName>
        <fullName evidence="1">Uncharacterized protein</fullName>
    </submittedName>
</protein>
<name>A0A523QJQ9_UNCAE</name>
<sequence>MSYRDAVAKRITGDGDALDRRGRLWEEIASGYEKEGQDGVKSVLVKRSSGITQKFNRLLRDLERKLWDRGND</sequence>
<comment type="caution">
    <text evidence="1">The sequence shown here is derived from an EMBL/GenBank/DDBJ whole genome shotgun (WGS) entry which is preliminary data.</text>
</comment>
<evidence type="ECO:0000313" key="2">
    <source>
        <dbReference type="Proteomes" id="UP000320781"/>
    </source>
</evidence>
<reference evidence="1 2" key="1">
    <citation type="submission" date="2019-03" db="EMBL/GenBank/DDBJ databases">
        <title>Metabolic potential of uncultured bacteria and archaea associated with petroleum seepage in deep-sea sediments.</title>
        <authorList>
            <person name="Dong X."/>
            <person name="Hubert C."/>
        </authorList>
    </citation>
    <scope>NUCLEOTIDE SEQUENCE [LARGE SCALE GENOMIC DNA]</scope>
    <source>
        <strain evidence="1">E44_bin92</strain>
    </source>
</reference>
<organism evidence="1 2">
    <name type="scientific">Aerophobetes bacterium</name>
    <dbReference type="NCBI Taxonomy" id="2030807"/>
    <lineage>
        <taxon>Bacteria</taxon>
        <taxon>Candidatus Aerophobota</taxon>
    </lineage>
</organism>
<accession>A0A523QJQ9</accession>
<dbReference type="Proteomes" id="UP000320781">
    <property type="component" value="Unassembled WGS sequence"/>
</dbReference>
<dbReference type="AlphaFoldDB" id="A0A523QJQ9"/>
<dbReference type="EMBL" id="SOKU01000159">
    <property type="protein sequence ID" value="TES85874.1"/>
    <property type="molecule type" value="Genomic_DNA"/>
</dbReference>
<evidence type="ECO:0000313" key="1">
    <source>
        <dbReference type="EMBL" id="TES85874.1"/>
    </source>
</evidence>